<dbReference type="AlphaFoldDB" id="A0A5J6ZAL9"/>
<keyword evidence="2" id="KW-1185">Reference proteome</keyword>
<accession>A0A5J6ZAL9</accession>
<evidence type="ECO:0000313" key="1">
    <source>
        <dbReference type="EMBL" id="QFQ02685.1"/>
    </source>
</evidence>
<sequence length="49" mass="5063">MGSIELLLANFDFIDFFKELFGQLNDGAEFGDALSTAGSTAAGSSEGAE</sequence>
<dbReference type="RefSeq" id="WP_161595725.1">
    <property type="nucleotide sequence ID" value="NZ_CP045032.1"/>
</dbReference>
<dbReference type="EMBL" id="CP045032">
    <property type="protein sequence ID" value="QFQ02685.1"/>
    <property type="molecule type" value="Genomic_DNA"/>
</dbReference>
<protein>
    <submittedName>
        <fullName evidence="1">Uncharacterized protein</fullName>
    </submittedName>
</protein>
<reference evidence="2" key="1">
    <citation type="submission" date="2019-10" db="EMBL/GenBank/DDBJ databases">
        <title>Complete genome sequence of Corynebacterium urogenitalis DSM 108747, isolated from the genital tract of a cow.</title>
        <authorList>
            <person name="Ruckert C."/>
            <person name="Ballas P."/>
            <person name="Wagener K."/>
            <person name="Drillich M."/>
            <person name="Kaempfer P."/>
            <person name="Busse H.-J."/>
            <person name="Ehling-Schulz M."/>
        </authorList>
    </citation>
    <scope>NUCLEOTIDE SEQUENCE [LARGE SCALE GENOMIC DNA]</scope>
    <source>
        <strain evidence="2">LMM 1652</strain>
    </source>
</reference>
<name>A0A5J6ZAL9_9CORY</name>
<proteinExistence type="predicted"/>
<evidence type="ECO:0000313" key="2">
    <source>
        <dbReference type="Proteomes" id="UP000326711"/>
    </source>
</evidence>
<dbReference type="KEGG" id="cuo:CUROG_06645"/>
<organism evidence="1 2">
    <name type="scientific">Corynebacterium urogenitale</name>
    <dbReference type="NCBI Taxonomy" id="2487892"/>
    <lineage>
        <taxon>Bacteria</taxon>
        <taxon>Bacillati</taxon>
        <taxon>Actinomycetota</taxon>
        <taxon>Actinomycetes</taxon>
        <taxon>Mycobacteriales</taxon>
        <taxon>Corynebacteriaceae</taxon>
        <taxon>Corynebacterium</taxon>
    </lineage>
</organism>
<dbReference type="Proteomes" id="UP000326711">
    <property type="component" value="Chromosome"/>
</dbReference>
<gene>
    <name evidence="1" type="ORF">CUROG_06645</name>
</gene>